<dbReference type="EMBL" id="JAWQEG010002897">
    <property type="protein sequence ID" value="KAK3869053.1"/>
    <property type="molecule type" value="Genomic_DNA"/>
</dbReference>
<comment type="caution">
    <text evidence="1">The sequence shown here is derived from an EMBL/GenBank/DDBJ whole genome shotgun (WGS) entry which is preliminary data.</text>
</comment>
<protein>
    <submittedName>
        <fullName evidence="1">Uncharacterized protein</fullName>
    </submittedName>
</protein>
<reference evidence="1" key="1">
    <citation type="submission" date="2023-10" db="EMBL/GenBank/DDBJ databases">
        <title>Genome assemblies of two species of porcelain crab, Petrolisthes cinctipes and Petrolisthes manimaculis (Anomura: Porcellanidae).</title>
        <authorList>
            <person name="Angst P."/>
        </authorList>
    </citation>
    <scope>NUCLEOTIDE SEQUENCE</scope>
    <source>
        <strain evidence="1">PB745_01</strain>
        <tissue evidence="1">Gill</tissue>
    </source>
</reference>
<evidence type="ECO:0000313" key="2">
    <source>
        <dbReference type="Proteomes" id="UP001286313"/>
    </source>
</evidence>
<evidence type="ECO:0000313" key="1">
    <source>
        <dbReference type="EMBL" id="KAK3869053.1"/>
    </source>
</evidence>
<feature type="non-terminal residue" evidence="1">
    <location>
        <position position="1"/>
    </location>
</feature>
<dbReference type="AlphaFoldDB" id="A0AAE1F879"/>
<keyword evidence="2" id="KW-1185">Reference proteome</keyword>
<organism evidence="1 2">
    <name type="scientific">Petrolisthes cinctipes</name>
    <name type="common">Flat porcelain crab</name>
    <dbReference type="NCBI Taxonomy" id="88211"/>
    <lineage>
        <taxon>Eukaryota</taxon>
        <taxon>Metazoa</taxon>
        <taxon>Ecdysozoa</taxon>
        <taxon>Arthropoda</taxon>
        <taxon>Crustacea</taxon>
        <taxon>Multicrustacea</taxon>
        <taxon>Malacostraca</taxon>
        <taxon>Eumalacostraca</taxon>
        <taxon>Eucarida</taxon>
        <taxon>Decapoda</taxon>
        <taxon>Pleocyemata</taxon>
        <taxon>Anomura</taxon>
        <taxon>Galatheoidea</taxon>
        <taxon>Porcellanidae</taxon>
        <taxon>Petrolisthes</taxon>
    </lineage>
</organism>
<name>A0AAE1F879_PETCI</name>
<accession>A0AAE1F879</accession>
<sequence>VLRQMRPCVPGPQGRKSSGVFQELVAPVKHFGEGWLVMSVNESSRYQPHHSHLPNPYHPPTQFNLTSHPFSDIPISNTLSTFLSESSGSDQEPTPSSQAYPRVSLNFLCKCPSSGAGKLQGIKALMSGFTLTPRLWNANTDPFLHTVPRNKTDASLPILIHSGRC</sequence>
<proteinExistence type="predicted"/>
<gene>
    <name evidence="1" type="ORF">Pcinc_025608</name>
</gene>
<dbReference type="Proteomes" id="UP001286313">
    <property type="component" value="Unassembled WGS sequence"/>
</dbReference>